<evidence type="ECO:0000313" key="1">
    <source>
        <dbReference type="EMBL" id="MBB1118162.1"/>
    </source>
</evidence>
<proteinExistence type="predicted"/>
<evidence type="ECO:0000313" key="2">
    <source>
        <dbReference type="Proteomes" id="UP000550609"/>
    </source>
</evidence>
<sequence length="195" mass="20988">MRAEILAAGGPDIGVSGRNSAAYEWIAGEYSAGRIDRDSALNQIAGVFGAEVPSTDPTKNYLDYYGDHYDRKIVPWLKSIGKVTEPVSEGQIHLGYGYPAVGMCASLCEKFSPEISDATVLDVAVKAREVGIKPGDAELHLQGGRVWVFSSQTPGFRFQADLAVSPPSVRESLERSTQLDAQQVVQQQALSGVSR</sequence>
<reference evidence="1 2" key="1">
    <citation type="submission" date="2020-08" db="EMBL/GenBank/DDBJ databases">
        <title>Stenotrophomonas sp. W1S232.</title>
        <authorList>
            <person name="Deng Y."/>
        </authorList>
    </citation>
    <scope>NUCLEOTIDE SEQUENCE [LARGE SCALE GENOMIC DNA]</scope>
    <source>
        <strain evidence="1 2">W1S232</strain>
    </source>
</reference>
<name>A0A7W3V322_9GAMM</name>
<dbReference type="Proteomes" id="UP000550609">
    <property type="component" value="Unassembled WGS sequence"/>
</dbReference>
<dbReference type="RefSeq" id="WP_182623070.1">
    <property type="nucleotide sequence ID" value="NZ_JACIUV010000008.1"/>
</dbReference>
<dbReference type="AlphaFoldDB" id="A0A7W3V322"/>
<organism evidence="1 2">
    <name type="scientific">Stenotrophomonas koreensis</name>
    <dbReference type="NCBI Taxonomy" id="266128"/>
    <lineage>
        <taxon>Bacteria</taxon>
        <taxon>Pseudomonadati</taxon>
        <taxon>Pseudomonadota</taxon>
        <taxon>Gammaproteobacteria</taxon>
        <taxon>Lysobacterales</taxon>
        <taxon>Lysobacteraceae</taxon>
        <taxon>Stenotrophomonas</taxon>
    </lineage>
</organism>
<comment type="caution">
    <text evidence="1">The sequence shown here is derived from an EMBL/GenBank/DDBJ whole genome shotgun (WGS) entry which is preliminary data.</text>
</comment>
<gene>
    <name evidence="1" type="ORF">H4O09_13990</name>
</gene>
<protein>
    <submittedName>
        <fullName evidence="1">Uncharacterized protein</fullName>
    </submittedName>
</protein>
<accession>A0A7W3V322</accession>
<dbReference type="EMBL" id="JACIUV010000008">
    <property type="protein sequence ID" value="MBB1118162.1"/>
    <property type="molecule type" value="Genomic_DNA"/>
</dbReference>